<feature type="transmembrane region" description="Helical" evidence="7">
    <location>
        <begin position="68"/>
        <end position="94"/>
    </location>
</feature>
<evidence type="ECO:0000256" key="4">
    <source>
        <dbReference type="ARBA" id="ARBA00022692"/>
    </source>
</evidence>
<evidence type="ECO:0000256" key="7">
    <source>
        <dbReference type="RuleBase" id="RU363032"/>
    </source>
</evidence>
<feature type="transmembrane region" description="Helical" evidence="7">
    <location>
        <begin position="12"/>
        <end position="29"/>
    </location>
</feature>
<comment type="similarity">
    <text evidence="7">Belongs to the binding-protein-dependent transport system permease family.</text>
</comment>
<dbReference type="Gene3D" id="1.10.3720.10">
    <property type="entry name" value="MetI-like"/>
    <property type="match status" value="1"/>
</dbReference>
<dbReference type="EMBL" id="FOGZ01000005">
    <property type="protein sequence ID" value="SER66838.1"/>
    <property type="molecule type" value="Genomic_DNA"/>
</dbReference>
<evidence type="ECO:0000259" key="8">
    <source>
        <dbReference type="PROSITE" id="PS50928"/>
    </source>
</evidence>
<dbReference type="GO" id="GO:0005886">
    <property type="term" value="C:plasma membrane"/>
    <property type="evidence" value="ECO:0007669"/>
    <property type="project" value="UniProtKB-SubCell"/>
</dbReference>
<dbReference type="PROSITE" id="PS50928">
    <property type="entry name" value="ABC_TM1"/>
    <property type="match status" value="1"/>
</dbReference>
<dbReference type="GO" id="GO:0055085">
    <property type="term" value="P:transmembrane transport"/>
    <property type="evidence" value="ECO:0007669"/>
    <property type="project" value="InterPro"/>
</dbReference>
<evidence type="ECO:0000256" key="1">
    <source>
        <dbReference type="ARBA" id="ARBA00004651"/>
    </source>
</evidence>
<gene>
    <name evidence="9" type="ORF">SAMN05443377_10589</name>
</gene>
<evidence type="ECO:0000313" key="9">
    <source>
        <dbReference type="EMBL" id="SER66838.1"/>
    </source>
</evidence>
<evidence type="ECO:0000256" key="2">
    <source>
        <dbReference type="ARBA" id="ARBA00022448"/>
    </source>
</evidence>
<evidence type="ECO:0000256" key="6">
    <source>
        <dbReference type="ARBA" id="ARBA00023136"/>
    </source>
</evidence>
<keyword evidence="6 7" id="KW-0472">Membrane</keyword>
<dbReference type="Pfam" id="PF00528">
    <property type="entry name" value="BPD_transp_1"/>
    <property type="match status" value="1"/>
</dbReference>
<dbReference type="STRING" id="64702.SAMN05443377_10589"/>
<dbReference type="PANTHER" id="PTHR30193">
    <property type="entry name" value="ABC TRANSPORTER PERMEASE PROTEIN"/>
    <property type="match status" value="1"/>
</dbReference>
<dbReference type="InterPro" id="IPR000515">
    <property type="entry name" value="MetI-like"/>
</dbReference>
<dbReference type="OrthoDB" id="9804439at2"/>
<dbReference type="CDD" id="cd06261">
    <property type="entry name" value="TM_PBP2"/>
    <property type="match status" value="1"/>
</dbReference>
<dbReference type="Proteomes" id="UP000198815">
    <property type="component" value="Unassembled WGS sequence"/>
</dbReference>
<keyword evidence="4 7" id="KW-0812">Transmembrane</keyword>
<dbReference type="RefSeq" id="WP_091968283.1">
    <property type="nucleotide sequence ID" value="NZ_FOGZ01000005.1"/>
</dbReference>
<dbReference type="AlphaFoldDB" id="A0A1H9R2B8"/>
<evidence type="ECO:0000256" key="5">
    <source>
        <dbReference type="ARBA" id="ARBA00022989"/>
    </source>
</evidence>
<dbReference type="InterPro" id="IPR035906">
    <property type="entry name" value="MetI-like_sf"/>
</dbReference>
<feature type="transmembrane region" description="Helical" evidence="7">
    <location>
        <begin position="206"/>
        <end position="226"/>
    </location>
</feature>
<keyword evidence="10" id="KW-1185">Reference proteome</keyword>
<name>A0A1H9R2B8_9ACTN</name>
<comment type="subcellular location">
    <subcellularLocation>
        <location evidence="1 7">Cell membrane</location>
        <topology evidence="1 7">Multi-pass membrane protein</topology>
    </subcellularLocation>
</comment>
<feature type="transmembrane region" description="Helical" evidence="7">
    <location>
        <begin position="162"/>
        <end position="185"/>
    </location>
</feature>
<feature type="transmembrane region" description="Helical" evidence="7">
    <location>
        <begin position="106"/>
        <end position="126"/>
    </location>
</feature>
<keyword evidence="5 7" id="KW-1133">Transmembrane helix</keyword>
<protein>
    <submittedName>
        <fullName evidence="9">Glucose/mannose transport system permease protein</fullName>
    </submittedName>
</protein>
<accession>A0A1H9R2B8</accession>
<feature type="transmembrane region" description="Helical" evidence="7">
    <location>
        <begin position="265"/>
        <end position="289"/>
    </location>
</feature>
<dbReference type="SUPFAM" id="SSF161098">
    <property type="entry name" value="MetI-like"/>
    <property type="match status" value="1"/>
</dbReference>
<organism evidence="9 10">
    <name type="scientific">Propionibacterium cyclohexanicum</name>
    <dbReference type="NCBI Taxonomy" id="64702"/>
    <lineage>
        <taxon>Bacteria</taxon>
        <taxon>Bacillati</taxon>
        <taxon>Actinomycetota</taxon>
        <taxon>Actinomycetes</taxon>
        <taxon>Propionibacteriales</taxon>
        <taxon>Propionibacteriaceae</taxon>
        <taxon>Propionibacterium</taxon>
    </lineage>
</organism>
<dbReference type="InterPro" id="IPR051393">
    <property type="entry name" value="ABC_transporter_permease"/>
</dbReference>
<evidence type="ECO:0000256" key="3">
    <source>
        <dbReference type="ARBA" id="ARBA00022475"/>
    </source>
</evidence>
<sequence length="296" mass="32499">MKGIRRWGPSLLFVAPSIILVGVFVYGFIGRTVVESFSHVVTRSGRTRAPGGFGNYAQLIGDSRYQHALWNLLVLTVVFVAGTMIFGLLWALLLERGVNGEGVFRSIFLFPMAVSFVAAGVVWRWLLSPAQGENAVGLNKLLQYMGLSQLQSSWWSAGRFNMAAMAIPAVWQLSGYIMALFLSGFRGISTDQREAARVDGATELQLYRYVLFPQLSPIALSALIIVGHMSMKMFDLIYSIAGPNSYTAEVPATLMWAQMFQLNDATAAAVNATLLLIIVAVLVVPYLIYTNRSEKG</sequence>
<dbReference type="PANTHER" id="PTHR30193:SF42">
    <property type="entry name" value="ABC TRANSPORTER PERMEASE PROTEIN"/>
    <property type="match status" value="1"/>
</dbReference>
<reference evidence="9 10" key="1">
    <citation type="submission" date="2016-10" db="EMBL/GenBank/DDBJ databases">
        <authorList>
            <person name="de Groot N.N."/>
        </authorList>
    </citation>
    <scope>NUCLEOTIDE SEQUENCE [LARGE SCALE GENOMIC DNA]</scope>
    <source>
        <strain evidence="9 10">DSM 16859</strain>
    </source>
</reference>
<keyword evidence="2 7" id="KW-0813">Transport</keyword>
<keyword evidence="3" id="KW-1003">Cell membrane</keyword>
<feature type="domain" description="ABC transmembrane type-1" evidence="8">
    <location>
        <begin position="69"/>
        <end position="288"/>
    </location>
</feature>
<evidence type="ECO:0000313" key="10">
    <source>
        <dbReference type="Proteomes" id="UP000198815"/>
    </source>
</evidence>
<proteinExistence type="inferred from homology"/>